<dbReference type="AlphaFoldDB" id="A0A8X6JT07"/>
<comment type="caution">
    <text evidence="1">The sequence shown here is derived from an EMBL/GenBank/DDBJ whole genome shotgun (WGS) entry which is preliminary data.</text>
</comment>
<dbReference type="Pfam" id="PF03564">
    <property type="entry name" value="DUF1759"/>
    <property type="match status" value="1"/>
</dbReference>
<dbReference type="EMBL" id="BMAW01092873">
    <property type="protein sequence ID" value="GFS57436.1"/>
    <property type="molecule type" value="Genomic_DNA"/>
</dbReference>
<evidence type="ECO:0000313" key="2">
    <source>
        <dbReference type="Proteomes" id="UP000887013"/>
    </source>
</evidence>
<proteinExistence type="predicted"/>
<gene>
    <name evidence="1" type="primary">X975_13019</name>
    <name evidence="1" type="ORF">NPIL_356601</name>
</gene>
<accession>A0A8X6JT07</accession>
<dbReference type="OrthoDB" id="6435622at2759"/>
<organism evidence="1 2">
    <name type="scientific">Nephila pilipes</name>
    <name type="common">Giant wood spider</name>
    <name type="synonym">Nephila maculata</name>
    <dbReference type="NCBI Taxonomy" id="299642"/>
    <lineage>
        <taxon>Eukaryota</taxon>
        <taxon>Metazoa</taxon>
        <taxon>Ecdysozoa</taxon>
        <taxon>Arthropoda</taxon>
        <taxon>Chelicerata</taxon>
        <taxon>Arachnida</taxon>
        <taxon>Araneae</taxon>
        <taxon>Araneomorphae</taxon>
        <taxon>Entelegynae</taxon>
        <taxon>Araneoidea</taxon>
        <taxon>Nephilidae</taxon>
        <taxon>Nephila</taxon>
    </lineage>
</organism>
<name>A0A8X6JT07_NEPPI</name>
<reference evidence="1" key="1">
    <citation type="submission" date="2020-08" db="EMBL/GenBank/DDBJ databases">
        <title>Multicomponent nature underlies the extraordinary mechanical properties of spider dragline silk.</title>
        <authorList>
            <person name="Kono N."/>
            <person name="Nakamura H."/>
            <person name="Mori M."/>
            <person name="Yoshida Y."/>
            <person name="Ohtoshi R."/>
            <person name="Malay A.D."/>
            <person name="Moran D.A.P."/>
            <person name="Tomita M."/>
            <person name="Numata K."/>
            <person name="Arakawa K."/>
        </authorList>
    </citation>
    <scope>NUCLEOTIDE SEQUENCE</scope>
</reference>
<dbReference type="Proteomes" id="UP000887013">
    <property type="component" value="Unassembled WGS sequence"/>
</dbReference>
<protein>
    <submittedName>
        <fullName evidence="1">Uncharacterized protein</fullName>
    </submittedName>
</protein>
<evidence type="ECO:0000313" key="1">
    <source>
        <dbReference type="EMBL" id="GFS57436.1"/>
    </source>
</evidence>
<sequence length="101" mass="11583">MYAHLKRFMNITVVQNESASAILNLIDVTSEVVRSLECPDQNLEGFSSTIFAFILSEILDQNSKLWWKRNLKKDTMPTISELLAFLKDYTRTLNTTKTPAI</sequence>
<keyword evidence="2" id="KW-1185">Reference proteome</keyword>
<dbReference type="InterPro" id="IPR005312">
    <property type="entry name" value="DUF1759"/>
</dbReference>